<comment type="similarity">
    <text evidence="1">Belongs to the HMG-CoA lyase family.</text>
</comment>
<dbReference type="EC" id="4.1.3.4" evidence="5"/>
<evidence type="ECO:0000313" key="6">
    <source>
        <dbReference type="Proteomes" id="UP000437736"/>
    </source>
</evidence>
<gene>
    <name evidence="5" type="ORF">GHK86_19055</name>
</gene>
<keyword evidence="3 5" id="KW-0456">Lyase</keyword>
<dbReference type="SUPFAM" id="SSF51569">
    <property type="entry name" value="Aldolase"/>
    <property type="match status" value="1"/>
</dbReference>
<feature type="domain" description="Pyruvate carboxyltransferase" evidence="4">
    <location>
        <begin position="4"/>
        <end position="274"/>
    </location>
</feature>
<dbReference type="InterPro" id="IPR013785">
    <property type="entry name" value="Aldolase_TIM"/>
</dbReference>
<evidence type="ECO:0000256" key="2">
    <source>
        <dbReference type="ARBA" id="ARBA00022723"/>
    </source>
</evidence>
<name>A0ABW9QZN2_9ACTN</name>
<dbReference type="CDD" id="cd07938">
    <property type="entry name" value="DRE_TIM_HMGL"/>
    <property type="match status" value="1"/>
</dbReference>
<dbReference type="GO" id="GO:0004419">
    <property type="term" value="F:hydroxymethylglutaryl-CoA lyase activity"/>
    <property type="evidence" value="ECO:0007669"/>
    <property type="project" value="UniProtKB-EC"/>
</dbReference>
<keyword evidence="2" id="KW-0479">Metal-binding</keyword>
<keyword evidence="6" id="KW-1185">Reference proteome</keyword>
<dbReference type="EMBL" id="WJHE01001230">
    <property type="protein sequence ID" value="MST34813.1"/>
    <property type="molecule type" value="Genomic_DNA"/>
</dbReference>
<comment type="caution">
    <text evidence="5">The sequence shown here is derived from an EMBL/GenBank/DDBJ whole genome shotgun (WGS) entry which is preliminary data.</text>
</comment>
<evidence type="ECO:0000259" key="4">
    <source>
        <dbReference type="PROSITE" id="PS50991"/>
    </source>
</evidence>
<dbReference type="Gene3D" id="3.20.20.70">
    <property type="entry name" value="Aldolase class I"/>
    <property type="match status" value="1"/>
</dbReference>
<dbReference type="PANTHER" id="PTHR42738:SF7">
    <property type="entry name" value="HYDROXYMETHYLGLUTARYL-COA LYASE"/>
    <property type="match status" value="1"/>
</dbReference>
<dbReference type="Pfam" id="PF00682">
    <property type="entry name" value="HMGL-like"/>
    <property type="match status" value="1"/>
</dbReference>
<dbReference type="InterPro" id="IPR043594">
    <property type="entry name" value="HMGL"/>
</dbReference>
<reference evidence="5 6" key="1">
    <citation type="submission" date="2019-11" db="EMBL/GenBank/DDBJ databases">
        <title>Acidiferrimicrobium australis gen. nov., sp. nov., an acidophilic and obligately heterotrophic, member of the Actinobacteria that catalyses dissimilatory oxido- reduction of iron isolated from metal-rich acidic water in Chile.</title>
        <authorList>
            <person name="Gonzalez D."/>
            <person name="Huber K."/>
            <person name="Hedrich S."/>
            <person name="Rojas-Villalobos C."/>
            <person name="Quatrini R."/>
            <person name="Dinamarca M.A."/>
            <person name="Schwarz A."/>
            <person name="Canales C."/>
            <person name="Nancucheo I."/>
        </authorList>
    </citation>
    <scope>NUCLEOTIDE SEQUENCE [LARGE SCALE GENOMIC DNA]</scope>
    <source>
        <strain evidence="5 6">USS-CCA1</strain>
    </source>
</reference>
<feature type="non-terminal residue" evidence="5">
    <location>
        <position position="290"/>
    </location>
</feature>
<protein>
    <submittedName>
        <fullName evidence="5">Hydroxymethylglutaryl-CoA lyase</fullName>
        <ecNumber evidence="5">4.1.3.4</ecNumber>
    </submittedName>
</protein>
<dbReference type="Proteomes" id="UP000437736">
    <property type="component" value="Unassembled WGS sequence"/>
</dbReference>
<dbReference type="PROSITE" id="PS50991">
    <property type="entry name" value="PYR_CT"/>
    <property type="match status" value="1"/>
</dbReference>
<sequence>MTAVTLVEVSPRDGLQNDPADLTTEAKVELVARVAAAGARRVEVTSFVSPRAVPKMADAEAVVAGLRARRLTGVSLIGLVVNERGVTRAAAAGVDEVNAVVVASDTFNRRNQGVPTAETLARLPDLVGAARAAGLGVSVTVGAAFGCPFEGEVPVGRLAEVVAAVAAAGPDEIALADTIGVAVPADVAERVPAAREVVGPSLRLRAHFHDTRNTAVANALAAVGLGVEALDASLGGLGGCPFAPAATGNVATEDLVYALGRSGVAHGLDLAALIEASRWLGRAVGHDLPA</sequence>
<dbReference type="NCBIfam" id="NF004283">
    <property type="entry name" value="PRK05692.1"/>
    <property type="match status" value="1"/>
</dbReference>
<proteinExistence type="inferred from homology"/>
<evidence type="ECO:0000313" key="5">
    <source>
        <dbReference type="EMBL" id="MST34813.1"/>
    </source>
</evidence>
<evidence type="ECO:0000256" key="3">
    <source>
        <dbReference type="ARBA" id="ARBA00023239"/>
    </source>
</evidence>
<evidence type="ECO:0000256" key="1">
    <source>
        <dbReference type="ARBA" id="ARBA00009405"/>
    </source>
</evidence>
<dbReference type="PANTHER" id="PTHR42738">
    <property type="entry name" value="HYDROXYMETHYLGLUTARYL-COA LYASE"/>
    <property type="match status" value="1"/>
</dbReference>
<organism evidence="5 6">
    <name type="scientific">Acidiferrimicrobium australe</name>
    <dbReference type="NCBI Taxonomy" id="2664430"/>
    <lineage>
        <taxon>Bacteria</taxon>
        <taxon>Bacillati</taxon>
        <taxon>Actinomycetota</taxon>
        <taxon>Acidimicrobiia</taxon>
        <taxon>Acidimicrobiales</taxon>
        <taxon>Acidimicrobiaceae</taxon>
        <taxon>Acidiferrimicrobium</taxon>
    </lineage>
</organism>
<accession>A0ABW9QZN2</accession>
<dbReference type="InterPro" id="IPR000891">
    <property type="entry name" value="PYR_CT"/>
</dbReference>